<evidence type="ECO:0000256" key="9">
    <source>
        <dbReference type="SAM" id="MobiDB-lite"/>
    </source>
</evidence>
<dbReference type="AlphaFoldDB" id="A0A1K2HKF4"/>
<feature type="compositionally biased region" description="Basic and acidic residues" evidence="9">
    <location>
        <begin position="235"/>
        <end position="245"/>
    </location>
</feature>
<evidence type="ECO:0000256" key="5">
    <source>
        <dbReference type="ARBA" id="ARBA00023287"/>
    </source>
</evidence>
<proteinExistence type="inferred from homology"/>
<dbReference type="InterPro" id="IPR004845">
    <property type="entry name" value="T2SS_GspD_CS"/>
</dbReference>
<dbReference type="InterPro" id="IPR001775">
    <property type="entry name" value="GspD/PilQ"/>
</dbReference>
<evidence type="ECO:0000256" key="3">
    <source>
        <dbReference type="ARBA" id="ARBA00022729"/>
    </source>
</evidence>
<dbReference type="InterPro" id="IPR013358">
    <property type="entry name" value="Pilus_biogenesis_MshL"/>
</dbReference>
<protein>
    <recommendedName>
        <fullName evidence="2">Type IV pilus biogenesis and competence protein PilQ</fullName>
    </recommendedName>
</protein>
<dbReference type="OrthoDB" id="9779724at2"/>
<evidence type="ECO:0000256" key="4">
    <source>
        <dbReference type="ARBA" id="ARBA00023136"/>
    </source>
</evidence>
<comment type="function">
    <text evidence="6">Required for type IV pilus biogenesis and competence. Could function as a pore for exit of the pilus but also as a channel for entry of heme and antimicrobial agents and uptake of transforming DNA.</text>
</comment>
<comment type="similarity">
    <text evidence="8">Belongs to the bacterial secretin family.</text>
</comment>
<feature type="domain" description="Type II/III secretion system secretin-like" evidence="10">
    <location>
        <begin position="389"/>
        <end position="569"/>
    </location>
</feature>
<evidence type="ECO:0000256" key="7">
    <source>
        <dbReference type="ARBA" id="ARBA00025897"/>
    </source>
</evidence>
<organism evidence="11 12">
    <name type="scientific">Chitinimonas taiwanensis DSM 18899</name>
    <dbReference type="NCBI Taxonomy" id="1121279"/>
    <lineage>
        <taxon>Bacteria</taxon>
        <taxon>Pseudomonadati</taxon>
        <taxon>Pseudomonadota</taxon>
        <taxon>Betaproteobacteria</taxon>
        <taxon>Neisseriales</taxon>
        <taxon>Chitinibacteraceae</taxon>
        <taxon>Chitinimonas</taxon>
    </lineage>
</organism>
<accession>A0A1K2HKF4</accession>
<evidence type="ECO:0000313" key="12">
    <source>
        <dbReference type="Proteomes" id="UP000186513"/>
    </source>
</evidence>
<keyword evidence="3" id="KW-0732">Signal</keyword>
<dbReference type="GO" id="GO:0016020">
    <property type="term" value="C:membrane"/>
    <property type="evidence" value="ECO:0007669"/>
    <property type="project" value="UniProtKB-SubCell"/>
</dbReference>
<evidence type="ECO:0000256" key="1">
    <source>
        <dbReference type="ARBA" id="ARBA00004370"/>
    </source>
</evidence>
<feature type="compositionally biased region" description="Gly residues" evidence="9">
    <location>
        <begin position="163"/>
        <end position="174"/>
    </location>
</feature>
<dbReference type="EMBL" id="FPKR01000008">
    <property type="protein sequence ID" value="SFZ77157.1"/>
    <property type="molecule type" value="Genomic_DNA"/>
</dbReference>
<evidence type="ECO:0000313" key="11">
    <source>
        <dbReference type="EMBL" id="SFZ77157.1"/>
    </source>
</evidence>
<dbReference type="PROSITE" id="PS51257">
    <property type="entry name" value="PROKAR_LIPOPROTEIN"/>
    <property type="match status" value="1"/>
</dbReference>
<keyword evidence="5" id="KW-0178">Competence</keyword>
<sequence length="612" mass="66344">MRLLALLLPALATACATQPLRLEPGRHAAAPSARPADLPAIVERPSFLPPPSPSRKADTYSVVASNLPVRELLFVLARDANLNVDVHPLIEGTVTLNALHQTLPQLLERIARQVAMRYTLEHGVLVISPDTPFIRSYSVDYVNVSRSTQGKVAISTSVAATGGSVGSANGGGAEGRNSSGTEVNNLSENKFWERLETNLRELISASRRTSRALRKERAALNEGVTPTHAAEQQPESERQRQEARLKTAQALAPAGNGAPALLSMVLNEPKPASAETEQAGVDVFIHPESGVVSVNATASEHAKVRELLERIAQGARRQVLIEATIVEVLLSDQYQAGIDWRIFKPGNGLNLSQNLTANRFTDSPLSVLTYTNLASGWLGGADFTATIKALEQFGKTKVLSSPKIMALNNQTALLKVVDEKVYFTTKLEVTAATDNAPERREYTSEIRTVPVGVVMSVTPQIADNAMVSLNVRPTISRITSYKIDPALRLSGSEVDNLIPEIQVRELESTLKLADGQMAVLGGLIQDNLQTSRAGVPLLSRLPLLGDLFSYREDEATKTELVIFMRPVVVHDPSLNGELREFRQFLPGSDFFSRAADEISVFQNGLSARQEGP</sequence>
<keyword evidence="12" id="KW-1185">Reference proteome</keyword>
<dbReference type="PANTHER" id="PTHR30332:SF24">
    <property type="entry name" value="SECRETIN GSPD-RELATED"/>
    <property type="match status" value="1"/>
</dbReference>
<dbReference type="Proteomes" id="UP000186513">
    <property type="component" value="Unassembled WGS sequence"/>
</dbReference>
<dbReference type="NCBIfam" id="TIGR02519">
    <property type="entry name" value="pilus_MshL"/>
    <property type="match status" value="1"/>
</dbReference>
<evidence type="ECO:0000256" key="8">
    <source>
        <dbReference type="RuleBase" id="RU004003"/>
    </source>
</evidence>
<dbReference type="Gene3D" id="3.55.50.30">
    <property type="match status" value="1"/>
</dbReference>
<feature type="region of interest" description="Disordered" evidence="9">
    <location>
        <begin position="207"/>
        <end position="246"/>
    </location>
</feature>
<evidence type="ECO:0000256" key="2">
    <source>
        <dbReference type="ARBA" id="ARBA00014124"/>
    </source>
</evidence>
<dbReference type="STRING" id="1121279.SAMN02745887_02254"/>
<dbReference type="InterPro" id="IPR004846">
    <property type="entry name" value="T2SS/T3SS_dom"/>
</dbReference>
<dbReference type="RefSeq" id="WP_072428764.1">
    <property type="nucleotide sequence ID" value="NZ_FPKR01000008.1"/>
</dbReference>
<dbReference type="PRINTS" id="PR00811">
    <property type="entry name" value="BCTERIALGSPD"/>
</dbReference>
<dbReference type="PANTHER" id="PTHR30332">
    <property type="entry name" value="PROBABLE GENERAL SECRETION PATHWAY PROTEIN D"/>
    <property type="match status" value="1"/>
</dbReference>
<comment type="subcellular location">
    <subcellularLocation>
        <location evidence="1">Membrane</location>
    </subcellularLocation>
</comment>
<gene>
    <name evidence="11" type="ORF">SAMN02745887_02254</name>
</gene>
<keyword evidence="4" id="KW-0472">Membrane</keyword>
<reference evidence="11 12" key="1">
    <citation type="submission" date="2016-11" db="EMBL/GenBank/DDBJ databases">
        <authorList>
            <person name="Jaros S."/>
            <person name="Januszkiewicz K."/>
            <person name="Wedrychowicz H."/>
        </authorList>
    </citation>
    <scope>NUCLEOTIDE SEQUENCE [LARGE SCALE GENOMIC DNA]</scope>
    <source>
        <strain evidence="11 12">DSM 18899</strain>
    </source>
</reference>
<feature type="region of interest" description="Disordered" evidence="9">
    <location>
        <begin position="163"/>
        <end position="183"/>
    </location>
</feature>
<dbReference type="GO" id="GO:0009306">
    <property type="term" value="P:protein secretion"/>
    <property type="evidence" value="ECO:0007669"/>
    <property type="project" value="InterPro"/>
</dbReference>
<comment type="subunit">
    <text evidence="7">Homododecamer. Tetramer of trimer.</text>
</comment>
<evidence type="ECO:0000259" key="10">
    <source>
        <dbReference type="Pfam" id="PF00263"/>
    </source>
</evidence>
<evidence type="ECO:0000256" key="6">
    <source>
        <dbReference type="ARBA" id="ARBA00024678"/>
    </source>
</evidence>
<dbReference type="PROSITE" id="PS00875">
    <property type="entry name" value="T2SP_D"/>
    <property type="match status" value="1"/>
</dbReference>
<dbReference type="InterPro" id="IPR050810">
    <property type="entry name" value="Bact_Secretion_Sys_Channel"/>
</dbReference>
<dbReference type="GO" id="GO:0015627">
    <property type="term" value="C:type II protein secretion system complex"/>
    <property type="evidence" value="ECO:0007669"/>
    <property type="project" value="TreeGrafter"/>
</dbReference>
<dbReference type="Pfam" id="PF00263">
    <property type="entry name" value="Secretin"/>
    <property type="match status" value="1"/>
</dbReference>
<name>A0A1K2HKF4_9NEIS</name>
<dbReference type="GO" id="GO:0030420">
    <property type="term" value="P:establishment of competence for transformation"/>
    <property type="evidence" value="ECO:0007669"/>
    <property type="project" value="UniProtKB-KW"/>
</dbReference>